<evidence type="ECO:0000256" key="1">
    <source>
        <dbReference type="ARBA" id="ARBA00022723"/>
    </source>
</evidence>
<dbReference type="SUPFAM" id="SSF57889">
    <property type="entry name" value="Cysteine-rich domain"/>
    <property type="match status" value="1"/>
</dbReference>
<dbReference type="SUPFAM" id="SSF49562">
    <property type="entry name" value="C2 domain (Calcium/lipid-binding domain, CaLB)"/>
    <property type="match status" value="2"/>
</dbReference>
<name>F0WUF5_9STRA</name>
<dbReference type="EMBL" id="FR824317">
    <property type="protein sequence ID" value="CCA25035.1"/>
    <property type="molecule type" value="Genomic_DNA"/>
</dbReference>
<dbReference type="Gene3D" id="2.60.40.150">
    <property type="entry name" value="C2 domain"/>
    <property type="match status" value="2"/>
</dbReference>
<feature type="region of interest" description="Disordered" evidence="3">
    <location>
        <begin position="1116"/>
        <end position="1152"/>
    </location>
</feature>
<evidence type="ECO:0000259" key="4">
    <source>
        <dbReference type="PROSITE" id="PS50004"/>
    </source>
</evidence>
<accession>F0WUF5</accession>
<dbReference type="InterPro" id="IPR046349">
    <property type="entry name" value="C1-like_sf"/>
</dbReference>
<feature type="domain" description="C2" evidence="4">
    <location>
        <begin position="247"/>
        <end position="377"/>
    </location>
</feature>
<sequence>MEVRHRVQSSASTSDAHYQQPSISFWICFGKNKNRVESSSTTSTCLQVLEEAKVFTEVVSKLASGDNDLHLMNESSGAVVAINRSMESQISDGDVITICSSSELEKLLEKFTQYNPKANHQRSPSSIGTLAISKLKRIKHTNSTLKALQKSFENHFNQEDTRISETYSEVGPIFDTQEIEQEDPLAKGGSSHTEKHAVSTKSCDVCDVSWPDAPGHYMYRFKSNSILTHHGCAQFAADIQKHYPETTLSRRNFIDMTQASQVNKPGTFFITAERAIDLPGLQILGSHAPYTKLSLLPWKEPQQTKPTEVGGRNPIWKKMHENKMQLTHMYNSSITPIPLMEVEIWNSNYIADDLMACALLDMSPLLRYPNVEIRRWFMLSSRGAAAALTRSFRSNSPRIFLSILFSPEESALPPSMKHKFRVHQLRSIGIVMPICTLCDRVIVNVLKGAWGYRCENCQADVHKGCLIKAAAKLPCRGPCAGSNEQESRDKEESSWNLTEHFCWRNALKFRILNDHEAPPSAIQSPSHNSCVGYLYVDLYSLHVCTKQCQPDVDFHIKNIYEGDTYCRLSFEDTLHETNPVLKTADPVFQERVCWKVRHRDAILQVQAIDFNTDASFGEMSIDLFKLLQRKADKLMYEKFNGTVSSMLDRRRRRVSSCDRKSDDLNASAPVSLHSYGSIVGDLERFDLKISSKALSTTPSSKKRIAGFLMAKFEYVESTRDLFRFRLPEETQLLEREEKECNVESLKATFDRFGRILRIFKWLDVEYARLISWKDKPRSALWFGLFVLLCVKVDLEYFGAYVFYGLIVLQLYQLRFRLSHAYLDRWIGHLEYENDQIDNLKMHRPLAALYVAVHEAQLTPRTEKAISEALYMLSRDSSAKRRLYVRIKYLPNDRAPYTGTVFIPSDFKEVLIGWTHAIEMSSSPVWRTTFIPPHLTTSTNPFASAFASKTRNESPFRNLNVSWRHDPQECNCSRCLTYLDYKRKHAENPAGETPPTCGVDSHAFFFPVPQCRKKDSTGHASLVQWKSSPGLLQFELCLSSTGDIKEAPEFIVAIGSIPLGYVATTSDRMNEMNIPLNLLQQFEDKSPHESDSSPPLSTLKIRVKLCELEARPHTFDIKHSSERRSSVSLDPSMEPSSSDDSSNREISMEKSTTTIHTRAKRAYSDYVCSALAQKDKFSHAVLGGQLFDTFYKMMDTMKTVQNEVGRACGTVACVENVFNWTHPWKTAVVCLIFLAAAIIFSVIPGRWIVLLFGCSEFGAALLKDHPPSNRFRNMLWNFLSSIPTDEDLIRVYSDQREAYDQSREREKQQEEVDLMLLRHHALWLGSVYSKSDHERHYKKFFLVYRSFRLLFWKSEEDANNGSAATVQFLIDCEAPNNFKVIEYEQSMGFTVSGTTHHEVREKRSLVSNALEMNKLLDIIQRDCAFI</sequence>
<dbReference type="CDD" id="cd00029">
    <property type="entry name" value="C1"/>
    <property type="match status" value="1"/>
</dbReference>
<keyword evidence="2" id="KW-0862">Zinc</keyword>
<dbReference type="SMART" id="SM00239">
    <property type="entry name" value="C2"/>
    <property type="match status" value="2"/>
</dbReference>
<dbReference type="InterPro" id="IPR002219">
    <property type="entry name" value="PKC_DAG/PE"/>
</dbReference>
<dbReference type="InterPro" id="IPR035892">
    <property type="entry name" value="C2_domain_sf"/>
</dbReference>
<feature type="domain" description="Phorbol-ester/DAG-type" evidence="5">
    <location>
        <begin position="417"/>
        <end position="475"/>
    </location>
</feature>
<proteinExistence type="predicted"/>
<evidence type="ECO:0000256" key="3">
    <source>
        <dbReference type="SAM" id="MobiDB-lite"/>
    </source>
</evidence>
<evidence type="ECO:0000313" key="6">
    <source>
        <dbReference type="EMBL" id="CCA25035.1"/>
    </source>
</evidence>
<dbReference type="HOGENOM" id="CLU_005816_0_0_1"/>
<reference evidence="6" key="1">
    <citation type="journal article" date="2011" name="PLoS Biol.">
        <title>Gene gain and loss during evolution of obligate parasitism in the white rust pathogen of Arabidopsis thaliana.</title>
        <authorList>
            <person name="Kemen E."/>
            <person name="Gardiner A."/>
            <person name="Schultz-Larsen T."/>
            <person name="Kemen A.C."/>
            <person name="Balmuth A.L."/>
            <person name="Robert-Seilaniantz A."/>
            <person name="Bailey K."/>
            <person name="Holub E."/>
            <person name="Studholme D.J."/>
            <person name="Maclean D."/>
            <person name="Jones J.D."/>
        </authorList>
    </citation>
    <scope>NUCLEOTIDE SEQUENCE</scope>
</reference>
<feature type="compositionally biased region" description="Low complexity" evidence="3">
    <location>
        <begin position="1125"/>
        <end position="1139"/>
    </location>
</feature>
<dbReference type="Gene3D" id="3.30.60.20">
    <property type="match status" value="1"/>
</dbReference>
<protein>
    <submittedName>
        <fullName evidence="6">Uncharacterized protein AlNc14C272G9974</fullName>
    </submittedName>
</protein>
<dbReference type="GO" id="GO:0046872">
    <property type="term" value="F:metal ion binding"/>
    <property type="evidence" value="ECO:0007669"/>
    <property type="project" value="UniProtKB-KW"/>
</dbReference>
<dbReference type="InterPro" id="IPR000008">
    <property type="entry name" value="C2_dom"/>
</dbReference>
<dbReference type="SMART" id="SM00109">
    <property type="entry name" value="C1"/>
    <property type="match status" value="1"/>
</dbReference>
<evidence type="ECO:0000259" key="5">
    <source>
        <dbReference type="PROSITE" id="PS50081"/>
    </source>
</evidence>
<evidence type="ECO:0000256" key="2">
    <source>
        <dbReference type="ARBA" id="ARBA00022833"/>
    </source>
</evidence>
<gene>
    <name evidence="6" type="primary">AlNc14C272G9974</name>
    <name evidence="6" type="ORF">ALNC14_111790</name>
</gene>
<dbReference type="Pfam" id="PF00168">
    <property type="entry name" value="C2"/>
    <property type="match status" value="2"/>
</dbReference>
<dbReference type="PROSITE" id="PS50081">
    <property type="entry name" value="ZF_DAG_PE_2"/>
    <property type="match status" value="1"/>
</dbReference>
<reference evidence="6" key="2">
    <citation type="submission" date="2011-02" db="EMBL/GenBank/DDBJ databases">
        <authorList>
            <person name="MacLean D."/>
        </authorList>
    </citation>
    <scope>NUCLEOTIDE SEQUENCE</scope>
</reference>
<keyword evidence="1" id="KW-0479">Metal-binding</keyword>
<dbReference type="PROSITE" id="PS50004">
    <property type="entry name" value="C2"/>
    <property type="match status" value="1"/>
</dbReference>
<organism evidence="6">
    <name type="scientific">Albugo laibachii Nc14</name>
    <dbReference type="NCBI Taxonomy" id="890382"/>
    <lineage>
        <taxon>Eukaryota</taxon>
        <taxon>Sar</taxon>
        <taxon>Stramenopiles</taxon>
        <taxon>Oomycota</taxon>
        <taxon>Peronosporomycetes</taxon>
        <taxon>Albuginales</taxon>
        <taxon>Albuginaceae</taxon>
        <taxon>Albugo</taxon>
    </lineage>
</organism>